<evidence type="ECO:0000313" key="3">
    <source>
        <dbReference type="Proteomes" id="UP000236333"/>
    </source>
</evidence>
<organism evidence="2 3">
    <name type="scientific">Tetrabaena socialis</name>
    <dbReference type="NCBI Taxonomy" id="47790"/>
    <lineage>
        <taxon>Eukaryota</taxon>
        <taxon>Viridiplantae</taxon>
        <taxon>Chlorophyta</taxon>
        <taxon>core chlorophytes</taxon>
        <taxon>Chlorophyceae</taxon>
        <taxon>CS clade</taxon>
        <taxon>Chlamydomonadales</taxon>
        <taxon>Tetrabaenaceae</taxon>
        <taxon>Tetrabaena</taxon>
    </lineage>
</organism>
<evidence type="ECO:0000313" key="2">
    <source>
        <dbReference type="EMBL" id="PNH03348.1"/>
    </source>
</evidence>
<protein>
    <submittedName>
        <fullName evidence="2">Uncharacterized protein</fullName>
    </submittedName>
</protein>
<reference evidence="2 3" key="1">
    <citation type="journal article" date="2017" name="Mol. Biol. Evol.">
        <title>The 4-celled Tetrabaena socialis nuclear genome reveals the essential components for genetic control of cell number at the origin of multicellularity in the volvocine lineage.</title>
        <authorList>
            <person name="Featherston J."/>
            <person name="Arakaki Y."/>
            <person name="Hanschen E.R."/>
            <person name="Ferris P.J."/>
            <person name="Michod R.E."/>
            <person name="Olson B.J.S.C."/>
            <person name="Nozaki H."/>
            <person name="Durand P.M."/>
        </authorList>
    </citation>
    <scope>NUCLEOTIDE SEQUENCE [LARGE SCALE GENOMIC DNA]</scope>
    <source>
        <strain evidence="2 3">NIES-571</strain>
    </source>
</reference>
<accession>A0A2J7ZSW5</accession>
<dbReference type="EMBL" id="PGGS01000514">
    <property type="protein sequence ID" value="PNH03348.1"/>
    <property type="molecule type" value="Genomic_DNA"/>
</dbReference>
<evidence type="ECO:0000256" key="1">
    <source>
        <dbReference type="SAM" id="MobiDB-lite"/>
    </source>
</evidence>
<keyword evidence="3" id="KW-1185">Reference proteome</keyword>
<gene>
    <name evidence="2" type="ORF">TSOC_010568</name>
</gene>
<name>A0A2J7ZSW5_9CHLO</name>
<dbReference type="AlphaFoldDB" id="A0A2J7ZSW5"/>
<proteinExistence type="predicted"/>
<sequence>MDQQLSAEAAAMVAKFRDATERLRSGRLLEPIEALSLKEQLEDVSPATEGAAVAARLLAHDSFPAALLGLLAASLRLDARSSPDACSLALNAHSDLCATASKRAGALVVDPRGDCPLSPEALDFATRLLRTQALQCYSRLLAAATEDVQAAGAGASRRAAIIVCGAGGLVDGLARAAQRSMADGSDAPASSLQDVVGGRCVRHLALSSALAALCAADGGPSYGLPAELLLGLPVFGNGSPPADLRQRQGVQELNNVTIRLSLSVLELSLDSEAIPTPPPSRRAAVALLLRLGRLGVESGRVWAEVDAESAPGQREGSGDGGQSPAGRAPIRPPPAGFPGGGGGAFRGRGSAGSGYSDSGSAGSGAGRDRGGGGAGGGGGVSAAGGGSNAIGSHGNGGNNNSGNSGRDSEGSRGSGGSEGSGGGGGSNGGAERGGEPNDLRALAELVLLPGLGLGRLPLDRLLPPAPPRPMTAAALAAGVLPCLERLLRRAPEAGGMDLQLCLLP</sequence>
<comment type="caution">
    <text evidence="2">The sequence shown here is derived from an EMBL/GenBank/DDBJ whole genome shotgun (WGS) entry which is preliminary data.</text>
</comment>
<feature type="region of interest" description="Disordered" evidence="1">
    <location>
        <begin position="306"/>
        <end position="436"/>
    </location>
</feature>
<feature type="compositionally biased region" description="Gly residues" evidence="1">
    <location>
        <begin position="337"/>
        <end position="352"/>
    </location>
</feature>
<feature type="compositionally biased region" description="Gly residues" evidence="1">
    <location>
        <begin position="412"/>
        <end position="431"/>
    </location>
</feature>
<dbReference type="Proteomes" id="UP000236333">
    <property type="component" value="Unassembled WGS sequence"/>
</dbReference>
<feature type="compositionally biased region" description="Gly residues" evidence="1">
    <location>
        <begin position="361"/>
        <end position="399"/>
    </location>
</feature>